<dbReference type="Gene3D" id="3.40.50.20">
    <property type="match status" value="1"/>
</dbReference>
<name>A0A4Y3KG59_9CELL</name>
<organism evidence="19 20">
    <name type="scientific">Cellulomonas gelida</name>
    <dbReference type="NCBI Taxonomy" id="1712"/>
    <lineage>
        <taxon>Bacteria</taxon>
        <taxon>Bacillati</taxon>
        <taxon>Actinomycetota</taxon>
        <taxon>Actinomycetes</taxon>
        <taxon>Micrococcales</taxon>
        <taxon>Cellulomonadaceae</taxon>
        <taxon>Cellulomonas</taxon>
    </lineage>
</organism>
<comment type="subcellular location">
    <subcellularLocation>
        <location evidence="12">Cytoplasm</location>
    </subcellularLocation>
</comment>
<keyword evidence="12" id="KW-0963">Cytoplasm</keyword>
<reference evidence="19 20" key="1">
    <citation type="submission" date="2019-06" db="EMBL/GenBank/DDBJ databases">
        <title>Whole genome shotgun sequence of Cellulomonas gelida NBRC 3748.</title>
        <authorList>
            <person name="Hosoyama A."/>
            <person name="Uohara A."/>
            <person name="Ohji S."/>
            <person name="Ichikawa N."/>
        </authorList>
    </citation>
    <scope>NUCLEOTIDE SEQUENCE [LARGE SCALE GENOMIC DNA]</scope>
    <source>
        <strain evidence="19 20">NBRC 3748</strain>
    </source>
</reference>
<dbReference type="InterPro" id="IPR000291">
    <property type="entry name" value="D-Ala_lig_Van_CS"/>
</dbReference>
<dbReference type="GO" id="GO:0005524">
    <property type="term" value="F:ATP binding"/>
    <property type="evidence" value="ECO:0007669"/>
    <property type="project" value="UniProtKB-UniRule"/>
</dbReference>
<dbReference type="InterPro" id="IPR011761">
    <property type="entry name" value="ATP-grasp"/>
</dbReference>
<keyword evidence="20" id="KW-1185">Reference proteome</keyword>
<dbReference type="Gene3D" id="3.30.1490.20">
    <property type="entry name" value="ATP-grasp fold, A domain"/>
    <property type="match status" value="1"/>
</dbReference>
<evidence type="ECO:0000256" key="3">
    <source>
        <dbReference type="ARBA" id="ARBA00022598"/>
    </source>
</evidence>
<feature type="active site" evidence="13">
    <location>
        <position position="370"/>
    </location>
</feature>
<evidence type="ECO:0000256" key="5">
    <source>
        <dbReference type="ARBA" id="ARBA00022741"/>
    </source>
</evidence>
<dbReference type="SUPFAM" id="SSF52440">
    <property type="entry name" value="PreATP-grasp domain"/>
    <property type="match status" value="1"/>
</dbReference>
<dbReference type="GO" id="GO:0009252">
    <property type="term" value="P:peptidoglycan biosynthetic process"/>
    <property type="evidence" value="ECO:0007669"/>
    <property type="project" value="UniProtKB-UniRule"/>
</dbReference>
<dbReference type="InterPro" id="IPR005905">
    <property type="entry name" value="D_ala_D_ala"/>
</dbReference>
<comment type="function">
    <text evidence="12">Cell wall formation.</text>
</comment>
<evidence type="ECO:0000256" key="8">
    <source>
        <dbReference type="ARBA" id="ARBA00022960"/>
    </source>
</evidence>
<dbReference type="InterPro" id="IPR013815">
    <property type="entry name" value="ATP_grasp_subdomain_1"/>
</dbReference>
<comment type="caution">
    <text evidence="19">The sequence shown here is derived from an EMBL/GenBank/DDBJ whole genome shotgun (WGS) entry which is preliminary data.</text>
</comment>
<feature type="binding site" evidence="14">
    <location>
        <begin position="358"/>
        <end position="359"/>
    </location>
    <ligand>
        <name>ATP</name>
        <dbReference type="ChEBI" id="CHEBI:30616"/>
    </ligand>
</feature>
<evidence type="ECO:0000256" key="2">
    <source>
        <dbReference type="ARBA" id="ARBA00010871"/>
    </source>
</evidence>
<dbReference type="PROSITE" id="PS00843">
    <property type="entry name" value="DALA_DALA_LIGASE_1"/>
    <property type="match status" value="1"/>
</dbReference>
<feature type="binding site" evidence="14">
    <location>
        <begin position="221"/>
        <end position="223"/>
    </location>
    <ligand>
        <name>ATP</name>
        <dbReference type="ChEBI" id="CHEBI:30616"/>
    </ligand>
</feature>
<dbReference type="EC" id="6.3.2.4" evidence="12"/>
<keyword evidence="6 16" id="KW-0067">ATP-binding</keyword>
<keyword evidence="8 12" id="KW-0133">Cell shape</keyword>
<dbReference type="GO" id="GO:0071555">
    <property type="term" value="P:cell wall organization"/>
    <property type="evidence" value="ECO:0007669"/>
    <property type="project" value="UniProtKB-KW"/>
</dbReference>
<dbReference type="PANTHER" id="PTHR23132:SF25">
    <property type="entry name" value="D-ALANINE--D-ALANINE LIGASE A"/>
    <property type="match status" value="1"/>
</dbReference>
<dbReference type="GO" id="GO:0008716">
    <property type="term" value="F:D-alanine-D-alanine ligase activity"/>
    <property type="evidence" value="ECO:0007669"/>
    <property type="project" value="UniProtKB-UniRule"/>
</dbReference>
<evidence type="ECO:0000256" key="6">
    <source>
        <dbReference type="ARBA" id="ARBA00022840"/>
    </source>
</evidence>
<dbReference type="GO" id="GO:0046872">
    <property type="term" value="F:metal ion binding"/>
    <property type="evidence" value="ECO:0007669"/>
    <property type="project" value="UniProtKB-KW"/>
</dbReference>
<dbReference type="SUPFAM" id="SSF56059">
    <property type="entry name" value="Glutathione synthetase ATP-binding domain-like"/>
    <property type="match status" value="1"/>
</dbReference>
<accession>A0A4Y3KG59</accession>
<dbReference type="GO" id="GO:0005829">
    <property type="term" value="C:cytosol"/>
    <property type="evidence" value="ECO:0007669"/>
    <property type="project" value="TreeGrafter"/>
</dbReference>
<dbReference type="PROSITE" id="PS50975">
    <property type="entry name" value="ATP_GRASP"/>
    <property type="match status" value="1"/>
</dbReference>
<keyword evidence="3 12" id="KW-0436">Ligase</keyword>
<feature type="binding site" evidence="14">
    <location>
        <begin position="259"/>
        <end position="266"/>
    </location>
    <ligand>
        <name>ATP</name>
        <dbReference type="ChEBI" id="CHEBI:30616"/>
    </ligand>
</feature>
<keyword evidence="10 15" id="KW-0464">Manganese</keyword>
<feature type="active site" evidence="13">
    <location>
        <position position="229"/>
    </location>
</feature>
<keyword evidence="9 12" id="KW-0573">Peptidoglycan synthesis</keyword>
<dbReference type="Pfam" id="PF01820">
    <property type="entry name" value="Dala_Dala_lig_N"/>
    <property type="match status" value="1"/>
</dbReference>
<dbReference type="OrthoDB" id="9813261at2"/>
<dbReference type="PROSITE" id="PS00844">
    <property type="entry name" value="DALA_DALA_LIGASE_2"/>
    <property type="match status" value="1"/>
</dbReference>
<dbReference type="InterPro" id="IPR016185">
    <property type="entry name" value="PreATP-grasp_dom_sf"/>
</dbReference>
<feature type="binding site" evidence="14">
    <location>
        <begin position="229"/>
        <end position="230"/>
    </location>
    <ligand>
        <name>ATP</name>
        <dbReference type="ChEBI" id="CHEBI:30616"/>
    </ligand>
</feature>
<evidence type="ECO:0000256" key="4">
    <source>
        <dbReference type="ARBA" id="ARBA00022723"/>
    </source>
</evidence>
<comment type="similarity">
    <text evidence="2 12">Belongs to the D-alanine--D-alanine ligase family.</text>
</comment>
<feature type="compositionally biased region" description="Low complexity" evidence="17">
    <location>
        <begin position="15"/>
        <end position="29"/>
    </location>
</feature>
<evidence type="ECO:0000256" key="16">
    <source>
        <dbReference type="PROSITE-ProRule" id="PRU00409"/>
    </source>
</evidence>
<evidence type="ECO:0000313" key="19">
    <source>
        <dbReference type="EMBL" id="GEA83461.1"/>
    </source>
</evidence>
<evidence type="ECO:0000256" key="1">
    <source>
        <dbReference type="ARBA" id="ARBA00001936"/>
    </source>
</evidence>
<feature type="domain" description="ATP-grasp" evidence="18">
    <location>
        <begin position="181"/>
        <end position="392"/>
    </location>
</feature>
<feature type="binding site" evidence="15">
    <location>
        <position position="346"/>
    </location>
    <ligand>
        <name>Mg(2+)</name>
        <dbReference type="ChEBI" id="CHEBI:18420"/>
        <label>1</label>
    </ligand>
</feature>
<keyword evidence="4 15" id="KW-0479">Metal-binding</keyword>
<feature type="binding site" evidence="15">
    <location>
        <position position="359"/>
    </location>
    <ligand>
        <name>Mg(2+)</name>
        <dbReference type="ChEBI" id="CHEBI:18420"/>
        <label>2</label>
    </ligand>
</feature>
<gene>
    <name evidence="19" type="primary">ddl_1</name>
    <name evidence="12" type="synonym">ddl</name>
    <name evidence="19" type="ORF">CGE01nite_07120</name>
</gene>
<evidence type="ECO:0000259" key="18">
    <source>
        <dbReference type="PROSITE" id="PS50975"/>
    </source>
</evidence>
<evidence type="ECO:0000256" key="15">
    <source>
        <dbReference type="PIRSR" id="PIRSR039102-3"/>
    </source>
</evidence>
<evidence type="ECO:0000256" key="11">
    <source>
        <dbReference type="ARBA" id="ARBA00023316"/>
    </source>
</evidence>
<dbReference type="UniPathway" id="UPA00219"/>
<comment type="cofactor">
    <cofactor evidence="15">
        <name>Mg(2+)</name>
        <dbReference type="ChEBI" id="CHEBI:18420"/>
    </cofactor>
    <cofactor evidence="15">
        <name>Mn(2+)</name>
        <dbReference type="ChEBI" id="CHEBI:29035"/>
    </cofactor>
    <text evidence="15">Binds 2 magnesium or manganese ions per subunit.</text>
</comment>
<comment type="catalytic activity">
    <reaction evidence="12">
        <text>2 D-alanine + ATP = D-alanyl-D-alanine + ADP + phosphate + H(+)</text>
        <dbReference type="Rhea" id="RHEA:11224"/>
        <dbReference type="ChEBI" id="CHEBI:15378"/>
        <dbReference type="ChEBI" id="CHEBI:30616"/>
        <dbReference type="ChEBI" id="CHEBI:43474"/>
        <dbReference type="ChEBI" id="CHEBI:57416"/>
        <dbReference type="ChEBI" id="CHEBI:57822"/>
        <dbReference type="ChEBI" id="CHEBI:456216"/>
        <dbReference type="EC" id="6.3.2.4"/>
    </reaction>
</comment>
<evidence type="ECO:0000256" key="12">
    <source>
        <dbReference type="HAMAP-Rule" id="MF_00047"/>
    </source>
</evidence>
<dbReference type="InterPro" id="IPR011095">
    <property type="entry name" value="Dala_Dala_lig_C"/>
</dbReference>
<dbReference type="AlphaFoldDB" id="A0A4Y3KG59"/>
<feature type="binding site" evidence="15">
    <location>
        <position position="361"/>
    </location>
    <ligand>
        <name>Mg(2+)</name>
        <dbReference type="ChEBI" id="CHEBI:18420"/>
        <label>2</label>
    </ligand>
</feature>
<dbReference type="EMBL" id="BJLQ01000005">
    <property type="protein sequence ID" value="GEA83461.1"/>
    <property type="molecule type" value="Genomic_DNA"/>
</dbReference>
<evidence type="ECO:0000313" key="20">
    <source>
        <dbReference type="Proteomes" id="UP000320461"/>
    </source>
</evidence>
<proteinExistence type="inferred from homology"/>
<dbReference type="HAMAP" id="MF_00047">
    <property type="entry name" value="Dala_Dala_lig"/>
    <property type="match status" value="1"/>
</dbReference>
<protein>
    <recommendedName>
        <fullName evidence="12">D-alanine--D-alanine ligase</fullName>
        <ecNumber evidence="12">6.3.2.4</ecNumber>
    </recommendedName>
    <alternativeName>
        <fullName evidence="12">D-Ala-D-Ala ligase</fullName>
    </alternativeName>
    <alternativeName>
        <fullName evidence="12">D-alanylalanine synthetase</fullName>
    </alternativeName>
</protein>
<feature type="region of interest" description="Disordered" evidence="17">
    <location>
        <begin position="1"/>
        <end position="33"/>
    </location>
</feature>
<keyword evidence="11 12" id="KW-0961">Cell wall biogenesis/degradation</keyword>
<dbReference type="PANTHER" id="PTHR23132">
    <property type="entry name" value="D-ALANINE--D-ALANINE LIGASE"/>
    <property type="match status" value="1"/>
</dbReference>
<comment type="pathway">
    <text evidence="12">Cell wall biogenesis; peptidoglycan biosynthesis.</text>
</comment>
<sequence>MNAVPTPASADLTGPTATPDADQTAADPAVGDPARRPRVMVLFGGRSGEHAISCATAGGVLRALDRDRYDVLAVGITREGRWVLADDDPDRWTIEDGHLPQVEDAAAHVLLPQDPTDRAVRVLGADSLAQAVGEVDVVFPLLHGPFGEDGTLQGMLELADVRYVGDGVLASAVGMDKHMMKLVFAGQGLPVGPFVVLLPGAYERDPQGQTERIAALGLPVFVKPARAGSSLGISRVDDLADLPAAIAHAREHDPKVVVEAGIEGREIECGVLGGHHGERARASLPGEIVVDHGKHAFYDFEAKYLDEAAVRLACPADLPDEVTARVREIAVQAFEALGCEGLARVDVFVTPDDEVVVNEINTMPGFTPFSMYPRMWEASGVSYPELVDDLVRLALERPTGLR</sequence>
<dbReference type="NCBIfam" id="TIGR01205">
    <property type="entry name" value="D_ala_D_alaTIGR"/>
    <property type="match status" value="1"/>
</dbReference>
<keyword evidence="7 15" id="KW-0460">Magnesium</keyword>
<dbReference type="FunFam" id="3.30.470.20:FF:000008">
    <property type="entry name" value="D-alanine--D-alanine ligase"/>
    <property type="match status" value="1"/>
</dbReference>
<feature type="binding site" evidence="15">
    <location>
        <position position="359"/>
    </location>
    <ligand>
        <name>Mg(2+)</name>
        <dbReference type="ChEBI" id="CHEBI:18420"/>
        <label>1</label>
    </ligand>
</feature>
<keyword evidence="5 14" id="KW-0547">Nucleotide-binding</keyword>
<dbReference type="PIRSF" id="PIRSF039102">
    <property type="entry name" value="Ddl/VanB"/>
    <property type="match status" value="1"/>
</dbReference>
<dbReference type="Pfam" id="PF07478">
    <property type="entry name" value="Dala_Dala_lig_C"/>
    <property type="match status" value="1"/>
</dbReference>
<evidence type="ECO:0000256" key="17">
    <source>
        <dbReference type="SAM" id="MobiDB-lite"/>
    </source>
</evidence>
<dbReference type="Gene3D" id="3.30.470.20">
    <property type="entry name" value="ATP-grasp fold, B domain"/>
    <property type="match status" value="1"/>
</dbReference>
<comment type="cofactor">
    <cofactor evidence="1">
        <name>Mn(2+)</name>
        <dbReference type="ChEBI" id="CHEBI:29035"/>
    </cofactor>
</comment>
<evidence type="ECO:0000256" key="14">
    <source>
        <dbReference type="PIRSR" id="PIRSR039102-2"/>
    </source>
</evidence>
<dbReference type="Proteomes" id="UP000320461">
    <property type="component" value="Unassembled WGS sequence"/>
</dbReference>
<evidence type="ECO:0000256" key="9">
    <source>
        <dbReference type="ARBA" id="ARBA00022984"/>
    </source>
</evidence>
<evidence type="ECO:0000256" key="10">
    <source>
        <dbReference type="ARBA" id="ARBA00023211"/>
    </source>
</evidence>
<dbReference type="GO" id="GO:0008360">
    <property type="term" value="P:regulation of cell shape"/>
    <property type="evidence" value="ECO:0007669"/>
    <property type="project" value="UniProtKB-KW"/>
</dbReference>
<dbReference type="NCBIfam" id="NF002528">
    <property type="entry name" value="PRK01966.1-4"/>
    <property type="match status" value="1"/>
</dbReference>
<feature type="active site" evidence="13">
    <location>
        <position position="49"/>
    </location>
</feature>
<evidence type="ECO:0000256" key="13">
    <source>
        <dbReference type="PIRSR" id="PIRSR039102-1"/>
    </source>
</evidence>
<dbReference type="RefSeq" id="WP_082156413.1">
    <property type="nucleotide sequence ID" value="NZ_BJLQ01000005.1"/>
</dbReference>
<dbReference type="InterPro" id="IPR011127">
    <property type="entry name" value="Dala_Dala_lig_N"/>
</dbReference>
<feature type="binding site" evidence="14">
    <location>
        <position position="177"/>
    </location>
    <ligand>
        <name>ATP</name>
        <dbReference type="ChEBI" id="CHEBI:30616"/>
    </ligand>
</feature>
<evidence type="ECO:0000256" key="7">
    <source>
        <dbReference type="ARBA" id="ARBA00022842"/>
    </source>
</evidence>